<dbReference type="AlphaFoldDB" id="C4XKQ4"/>
<dbReference type="EMBL" id="AP010904">
    <property type="protein sequence ID" value="BAH74445.1"/>
    <property type="molecule type" value="Genomic_DNA"/>
</dbReference>
<protein>
    <submittedName>
        <fullName evidence="1">Uncharacterized protein</fullName>
    </submittedName>
</protein>
<dbReference type="KEGG" id="dma:DMR_09540"/>
<evidence type="ECO:0000313" key="2">
    <source>
        <dbReference type="Proteomes" id="UP000009071"/>
    </source>
</evidence>
<gene>
    <name evidence="1" type="ordered locus">DMR_09540</name>
</gene>
<organism evidence="1 2">
    <name type="scientific">Solidesulfovibrio magneticus (strain ATCC 700980 / DSM 13731 / RS-1)</name>
    <name type="common">Desulfovibrio magneticus</name>
    <dbReference type="NCBI Taxonomy" id="573370"/>
    <lineage>
        <taxon>Bacteria</taxon>
        <taxon>Pseudomonadati</taxon>
        <taxon>Thermodesulfobacteriota</taxon>
        <taxon>Desulfovibrionia</taxon>
        <taxon>Desulfovibrionales</taxon>
        <taxon>Desulfovibrionaceae</taxon>
        <taxon>Solidesulfovibrio</taxon>
    </lineage>
</organism>
<reference evidence="1 2" key="1">
    <citation type="journal article" date="2009" name="Genome Res.">
        <title>Whole genome sequence of Desulfovibrio magneticus strain RS-1 revealed common gene clusters in magnetotactic bacteria.</title>
        <authorList>
            <person name="Nakazawa H."/>
            <person name="Arakaki A."/>
            <person name="Narita-Yamada S."/>
            <person name="Yashiro I."/>
            <person name="Jinno K."/>
            <person name="Aoki N."/>
            <person name="Tsuruyama A."/>
            <person name="Okamura Y."/>
            <person name="Tanikawa S."/>
            <person name="Fujita N."/>
            <person name="Takeyama H."/>
            <person name="Matsunaga T."/>
        </authorList>
    </citation>
    <scope>NUCLEOTIDE SEQUENCE [LARGE SCALE GENOMIC DNA]</scope>
    <source>
        <strain evidence="2">ATCC 700980 / DSM 13731 / RS-1</strain>
    </source>
</reference>
<name>C4XKQ4_SOLM1</name>
<accession>C4XKQ4</accession>
<sequence length="70" mass="8041">MEKRGVVALTVSNKVVFLNTKFPSFLTGPKFDNLPVKHLLPFITDCVCTVLFKVRIIFGLLHSYLYLRKI</sequence>
<evidence type="ECO:0000313" key="1">
    <source>
        <dbReference type="EMBL" id="BAH74445.1"/>
    </source>
</evidence>
<keyword evidence="2" id="KW-1185">Reference proteome</keyword>
<proteinExistence type="predicted"/>
<dbReference type="Proteomes" id="UP000009071">
    <property type="component" value="Chromosome"/>
</dbReference>
<dbReference type="HOGENOM" id="CLU_2751223_0_0_7"/>